<keyword evidence="3" id="KW-0489">Methyltransferase</keyword>
<dbReference type="SUPFAM" id="SSF53335">
    <property type="entry name" value="S-adenosyl-L-methionine-dependent methyltransferases"/>
    <property type="match status" value="1"/>
</dbReference>
<gene>
    <name evidence="8" type="primary">cbiE</name>
    <name evidence="8" type="ORF">OG913_08580</name>
</gene>
<dbReference type="NCBIfam" id="TIGR02467">
    <property type="entry name" value="CbiE"/>
    <property type="match status" value="1"/>
</dbReference>
<keyword evidence="2" id="KW-0169">Cobalamin biosynthesis</keyword>
<evidence type="ECO:0000256" key="1">
    <source>
        <dbReference type="ARBA" id="ARBA00004953"/>
    </source>
</evidence>
<sequence>MVTRMVTRVVTVIGVDGRPLASWAAARLAEATLVAGAARHLDALPIPRQAERVVLGNVTAGVRALAGHDGPAVVLASGDPGFFGLVRLLREHGLDVEVAPAVSSVAAAFGLAGLNWDDAVVVSAHGRDPRRAVNACRALAKVAVLTAPGAGPAEIGAALRGWPRRLLVAERLGAADQRVTPCTPEEAAGREWAGPSVVLCLADGPSPRGWAAPPNPAPERWGLPEERFEHRDGMITKAEVRALALAHLGPRVGDLVWDLGCGSGSVAVEAARFGAAVVAVDRDPAQCDRTRRNAAAYGVEVRVVHGAAPGCLAGLPAPDAVFVGGGGPGVVSHVAALGARAVVVALAAVDRLPAVRDALATASYEVGGVSLAASRFGALPDGATRLVAANPVFLVWGHR</sequence>
<dbReference type="InterPro" id="IPR006365">
    <property type="entry name" value="Cbl_synth_CobL"/>
</dbReference>
<dbReference type="InterPro" id="IPR014776">
    <property type="entry name" value="4pyrrole_Mease_sub2"/>
</dbReference>
<dbReference type="InterPro" id="IPR035996">
    <property type="entry name" value="4pyrrol_Methylase_sf"/>
</dbReference>
<evidence type="ECO:0000313" key="9">
    <source>
        <dbReference type="Proteomes" id="UP001432011"/>
    </source>
</evidence>
<dbReference type="Pfam" id="PF00590">
    <property type="entry name" value="TP_methylase"/>
    <property type="match status" value="1"/>
</dbReference>
<evidence type="ECO:0000259" key="7">
    <source>
        <dbReference type="Pfam" id="PF13649"/>
    </source>
</evidence>
<keyword evidence="5" id="KW-0949">S-adenosyl-L-methionine</keyword>
<dbReference type="InterPro" id="IPR014777">
    <property type="entry name" value="4pyrrole_Mease_sub1"/>
</dbReference>
<dbReference type="CDD" id="cd02440">
    <property type="entry name" value="AdoMet_MTases"/>
    <property type="match status" value="1"/>
</dbReference>
<feature type="domain" description="Tetrapyrrole methylase" evidence="6">
    <location>
        <begin position="24"/>
        <end position="187"/>
    </location>
</feature>
<dbReference type="Gene3D" id="3.40.1010.10">
    <property type="entry name" value="Cobalt-precorrin-4 Transmethylase, Domain 1"/>
    <property type="match status" value="1"/>
</dbReference>
<evidence type="ECO:0000313" key="8">
    <source>
        <dbReference type="EMBL" id="WUP77044.1"/>
    </source>
</evidence>
<evidence type="ECO:0000256" key="5">
    <source>
        <dbReference type="ARBA" id="ARBA00022691"/>
    </source>
</evidence>
<dbReference type="Gene3D" id="3.40.50.150">
    <property type="entry name" value="Vaccinia Virus protein VP39"/>
    <property type="match status" value="1"/>
</dbReference>
<dbReference type="InterPro" id="IPR041698">
    <property type="entry name" value="Methyltransf_25"/>
</dbReference>
<protein>
    <submittedName>
        <fullName evidence="8">Precorrin-6y C5,15-methyltransferase (Decarboxylating) subunit CbiE</fullName>
    </submittedName>
</protein>
<dbReference type="InterPro" id="IPR014008">
    <property type="entry name" value="Cbl_synth_MTase_CbiT"/>
</dbReference>
<dbReference type="InterPro" id="IPR029063">
    <property type="entry name" value="SAM-dependent_MTases_sf"/>
</dbReference>
<name>A0ABZ1SXH1_9ACTN</name>
<evidence type="ECO:0000256" key="3">
    <source>
        <dbReference type="ARBA" id="ARBA00022603"/>
    </source>
</evidence>
<dbReference type="PIRSF" id="PIRSF036428">
    <property type="entry name" value="CobL"/>
    <property type="match status" value="1"/>
</dbReference>
<dbReference type="Proteomes" id="UP001432011">
    <property type="component" value="Chromosome"/>
</dbReference>
<dbReference type="InterPro" id="IPR000878">
    <property type="entry name" value="4pyrrol_Mease"/>
</dbReference>
<reference evidence="8" key="1">
    <citation type="submission" date="2022-10" db="EMBL/GenBank/DDBJ databases">
        <title>The complete genomes of actinobacterial strains from the NBC collection.</title>
        <authorList>
            <person name="Joergensen T.S."/>
            <person name="Alvarez Arevalo M."/>
            <person name="Sterndorff E.B."/>
            <person name="Faurdal D."/>
            <person name="Vuksanovic O."/>
            <person name="Mourched A.-S."/>
            <person name="Charusanti P."/>
            <person name="Shaw S."/>
            <person name="Blin K."/>
            <person name="Weber T."/>
        </authorList>
    </citation>
    <scope>NUCLEOTIDE SEQUENCE</scope>
    <source>
        <strain evidence="8">NBC_00254</strain>
    </source>
</reference>
<dbReference type="InterPro" id="IPR012818">
    <property type="entry name" value="CbiE"/>
</dbReference>
<feature type="domain" description="Methyltransferase" evidence="7">
    <location>
        <begin position="256"/>
        <end position="309"/>
    </location>
</feature>
<dbReference type="Gene3D" id="3.30.950.10">
    <property type="entry name" value="Methyltransferase, Cobalt-precorrin-4 Transmethylase, Domain 2"/>
    <property type="match status" value="1"/>
</dbReference>
<proteinExistence type="predicted"/>
<dbReference type="RefSeq" id="WP_142648491.1">
    <property type="nucleotide sequence ID" value="NZ_CP108085.1"/>
</dbReference>
<dbReference type="InterPro" id="IPR050714">
    <property type="entry name" value="Cobalamin_biosynth_MTase"/>
</dbReference>
<dbReference type="PANTHER" id="PTHR43182">
    <property type="entry name" value="COBALT-PRECORRIN-6B C(15)-METHYLTRANSFERASE (DECARBOXYLATING)"/>
    <property type="match status" value="1"/>
</dbReference>
<comment type="pathway">
    <text evidence="1">Cofactor biosynthesis; adenosylcobalamin biosynthesis.</text>
</comment>
<dbReference type="SUPFAM" id="SSF53790">
    <property type="entry name" value="Tetrapyrrole methylase"/>
    <property type="match status" value="1"/>
</dbReference>
<dbReference type="PANTHER" id="PTHR43182:SF1">
    <property type="entry name" value="COBALT-PRECORRIN-7 C(5)-METHYLTRANSFERASE"/>
    <property type="match status" value="1"/>
</dbReference>
<dbReference type="Pfam" id="PF13649">
    <property type="entry name" value="Methyltransf_25"/>
    <property type="match status" value="1"/>
</dbReference>
<evidence type="ECO:0000256" key="4">
    <source>
        <dbReference type="ARBA" id="ARBA00022679"/>
    </source>
</evidence>
<dbReference type="CDD" id="cd11644">
    <property type="entry name" value="Precorrin-6Y-MT"/>
    <property type="match status" value="1"/>
</dbReference>
<dbReference type="NCBIfam" id="TIGR02469">
    <property type="entry name" value="CbiT"/>
    <property type="match status" value="1"/>
</dbReference>
<keyword evidence="4" id="KW-0808">Transferase</keyword>
<keyword evidence="9" id="KW-1185">Reference proteome</keyword>
<evidence type="ECO:0000259" key="6">
    <source>
        <dbReference type="Pfam" id="PF00590"/>
    </source>
</evidence>
<accession>A0ABZ1SXH1</accession>
<evidence type="ECO:0000256" key="2">
    <source>
        <dbReference type="ARBA" id="ARBA00022573"/>
    </source>
</evidence>
<dbReference type="EMBL" id="CP108085">
    <property type="protein sequence ID" value="WUP77044.1"/>
    <property type="molecule type" value="Genomic_DNA"/>
</dbReference>
<organism evidence="8 9">
    <name type="scientific">Microbispora hainanensis</name>
    <dbReference type="NCBI Taxonomy" id="568844"/>
    <lineage>
        <taxon>Bacteria</taxon>
        <taxon>Bacillati</taxon>
        <taxon>Actinomycetota</taxon>
        <taxon>Actinomycetes</taxon>
        <taxon>Streptosporangiales</taxon>
        <taxon>Streptosporangiaceae</taxon>
        <taxon>Microbispora</taxon>
    </lineage>
</organism>